<proteinExistence type="predicted"/>
<accession>A0A0G3M6C7</accession>
<dbReference type="EMBL" id="CP009928">
    <property type="protein sequence ID" value="AKK74464.1"/>
    <property type="molecule type" value="Genomic_DNA"/>
</dbReference>
<gene>
    <name evidence="1" type="ORF">OK18_19230</name>
</gene>
<dbReference type="PATRIC" id="fig|1324352.5.peg.4039"/>
<protein>
    <submittedName>
        <fullName evidence="1">Uncharacterized protein</fullName>
    </submittedName>
</protein>
<dbReference type="KEGG" id="cgn:OK18_19230"/>
<reference evidence="1 2" key="1">
    <citation type="submission" date="2014-11" db="EMBL/GenBank/DDBJ databases">
        <authorList>
            <person name="Park G.-S."/>
            <person name="Hong S.-J."/>
            <person name="Jung B.K."/>
            <person name="Khan A.R."/>
            <person name="Kwak Y."/>
            <person name="Shin J.-H."/>
        </authorList>
    </citation>
    <scope>NUCLEOTIDE SEQUENCE [LARGE SCALE GENOMIC DNA]</scope>
    <source>
        <strain evidence="1 2">DSM 27622</strain>
    </source>
</reference>
<dbReference type="STRING" id="1324352.OK18_19230"/>
<dbReference type="Proteomes" id="UP000035213">
    <property type="component" value="Chromosome"/>
</dbReference>
<dbReference type="AlphaFoldDB" id="A0A0G3M6C7"/>
<evidence type="ECO:0000313" key="1">
    <source>
        <dbReference type="EMBL" id="AKK74464.1"/>
    </source>
</evidence>
<organism evidence="1 2">
    <name type="scientific">Chryseobacterium gallinarum</name>
    <dbReference type="NCBI Taxonomy" id="1324352"/>
    <lineage>
        <taxon>Bacteria</taxon>
        <taxon>Pseudomonadati</taxon>
        <taxon>Bacteroidota</taxon>
        <taxon>Flavobacteriia</taxon>
        <taxon>Flavobacteriales</taxon>
        <taxon>Weeksellaceae</taxon>
        <taxon>Chryseobacterium group</taxon>
        <taxon>Chryseobacterium</taxon>
    </lineage>
</organism>
<dbReference type="RefSeq" id="WP_053329061.1">
    <property type="nucleotide sequence ID" value="NZ_CP009928.1"/>
</dbReference>
<dbReference type="OrthoDB" id="9973867at2"/>
<name>A0A0G3M6C7_CHRGL</name>
<sequence>MKNLSLGEKRMRINFSSQKPGNTYYIKRNAAEIINVLEAFKIDPRNNENIENARLIAIAQTEIEKAAEIAVKAVTDGSENEKDLISFGNFVLSEERDQYISQRENRGRVHHSDLANWKDSL</sequence>
<evidence type="ECO:0000313" key="2">
    <source>
        <dbReference type="Proteomes" id="UP000035213"/>
    </source>
</evidence>